<keyword evidence="3" id="KW-1185">Reference proteome</keyword>
<protein>
    <submittedName>
        <fullName evidence="2">Uncharacterized protein</fullName>
    </submittedName>
</protein>
<keyword evidence="1" id="KW-0175">Coiled coil</keyword>
<comment type="caution">
    <text evidence="2">The sequence shown here is derived from an EMBL/GenBank/DDBJ whole genome shotgun (WGS) entry which is preliminary data.</text>
</comment>
<accession>A0A3M2M6I0</accession>
<organism evidence="2 3">
    <name type="scientific">Actinomadura harenae</name>
    <dbReference type="NCBI Taxonomy" id="2483351"/>
    <lineage>
        <taxon>Bacteria</taxon>
        <taxon>Bacillati</taxon>
        <taxon>Actinomycetota</taxon>
        <taxon>Actinomycetes</taxon>
        <taxon>Streptosporangiales</taxon>
        <taxon>Thermomonosporaceae</taxon>
        <taxon>Actinomadura</taxon>
    </lineage>
</organism>
<evidence type="ECO:0000313" key="3">
    <source>
        <dbReference type="Proteomes" id="UP000282674"/>
    </source>
</evidence>
<feature type="coiled-coil region" evidence="1">
    <location>
        <begin position="8"/>
        <end position="35"/>
    </location>
</feature>
<sequence length="127" mass="13530">MTIPTISTDAVRAELDQARIDLQVLREQEVALRQTAESEHAARRRAEAARDAAELARAETHIALVGVLAHARAAVVAARRGSPEPLAWLTDDLNKFGLAPDDDPALTSAQIAAQPLALLVTIGGDRP</sequence>
<evidence type="ECO:0000313" key="2">
    <source>
        <dbReference type="EMBL" id="RMI45307.1"/>
    </source>
</evidence>
<gene>
    <name evidence="2" type="ORF">EBO15_10295</name>
</gene>
<dbReference type="Proteomes" id="UP000282674">
    <property type="component" value="Unassembled WGS sequence"/>
</dbReference>
<reference evidence="2 3" key="1">
    <citation type="submission" date="2018-10" db="EMBL/GenBank/DDBJ databases">
        <title>Isolation from soil.</title>
        <authorList>
            <person name="Hu J."/>
        </authorList>
    </citation>
    <scope>NUCLEOTIDE SEQUENCE [LARGE SCALE GENOMIC DNA]</scope>
    <source>
        <strain evidence="2 3">NEAU-Ht49</strain>
    </source>
</reference>
<dbReference type="EMBL" id="RFFG01000014">
    <property type="protein sequence ID" value="RMI45307.1"/>
    <property type="molecule type" value="Genomic_DNA"/>
</dbReference>
<proteinExistence type="predicted"/>
<evidence type="ECO:0000256" key="1">
    <source>
        <dbReference type="SAM" id="Coils"/>
    </source>
</evidence>
<name>A0A3M2M6I0_9ACTN</name>
<dbReference type="AlphaFoldDB" id="A0A3M2M6I0"/>
<dbReference type="RefSeq" id="WP_122194112.1">
    <property type="nucleotide sequence ID" value="NZ_JBHSKC010000033.1"/>
</dbReference>